<dbReference type="Pfam" id="PF01032">
    <property type="entry name" value="FecCD"/>
    <property type="match status" value="1"/>
</dbReference>
<comment type="similarity">
    <text evidence="2">Belongs to the binding-protein-dependent transport system permease family. FecCD subfamily.</text>
</comment>
<comment type="subcellular location">
    <subcellularLocation>
        <location evidence="1">Cell membrane</location>
        <topology evidence="1">Multi-pass membrane protein</topology>
    </subcellularLocation>
</comment>
<keyword evidence="3" id="KW-0813">Transport</keyword>
<name>A0A2L0PTT8_ALCXX</name>
<keyword evidence="6 8" id="KW-1133">Transmembrane helix</keyword>
<dbReference type="Gene3D" id="1.10.3470.10">
    <property type="entry name" value="ABC transporter involved in vitamin B12 uptake, BtuC"/>
    <property type="match status" value="1"/>
</dbReference>
<evidence type="ECO:0000256" key="4">
    <source>
        <dbReference type="ARBA" id="ARBA00022475"/>
    </source>
</evidence>
<evidence type="ECO:0000313" key="9">
    <source>
        <dbReference type="EMBL" id="AUZ18132.1"/>
    </source>
</evidence>
<evidence type="ECO:0000313" key="10">
    <source>
        <dbReference type="Proteomes" id="UP000060602"/>
    </source>
</evidence>
<accession>A0A2L0PTT8</accession>
<dbReference type="GO" id="GO:0005886">
    <property type="term" value="C:plasma membrane"/>
    <property type="evidence" value="ECO:0007669"/>
    <property type="project" value="UniProtKB-SubCell"/>
</dbReference>
<sequence length="347" mass="34677">MRGGLPSASGRRAGPARVAARPRAAFGGLALVALAGLLALAALGTGSGGLSLGRLFDIVCGGAPAAPGEQLILGFRLPRVLTGVFVGAALGVSGAVFQSLSRNPLGSPDLIGFTTGAASGALLCIIQYGPSVVGAATGAALGGLLTAVTVWLLAHRPEGVGARRLVLVGVGVGAILHAVNGLLLVKGDLDHALLANLWLSGSLNARTWTHAWLAGGALVLCLPPVCGSARRLALLEMGDDLASQLGVAVARVRLTMFFCAVMLASLATAAAGPVAFIALAAPQLARRLLGGAGPSIIGSAAMGACLVIGADLLGQLHPWQLNLPIGKLTGLLGGIYLVWLLLRRGTR</sequence>
<dbReference type="SUPFAM" id="SSF81345">
    <property type="entry name" value="ABC transporter involved in vitamin B12 uptake, BtuC"/>
    <property type="match status" value="1"/>
</dbReference>
<reference evidence="10" key="1">
    <citation type="submission" date="2015-12" db="EMBL/GenBank/DDBJ databases">
        <title>FDA dAtabase for Regulatory Grade micrObial Sequences (FDA-ARGOS): Supporting development and validation of Infectious Disease Dx tests.</title>
        <authorList>
            <person name="Case J."/>
            <person name="Tallon L."/>
            <person name="Sadzewicz L."/>
            <person name="Sengamalay N."/>
            <person name="Ott S."/>
            <person name="Godinez A."/>
            <person name="Nagaraj S."/>
            <person name="Nadendla S."/>
            <person name="Sichtig H."/>
        </authorList>
    </citation>
    <scope>NUCLEOTIDE SEQUENCE [LARGE SCALE GENOMIC DNA]</scope>
    <source>
        <strain evidence="10">FDAARGOS_147</strain>
    </source>
</reference>
<feature type="transmembrane region" description="Helical" evidence="8">
    <location>
        <begin position="288"/>
        <end position="309"/>
    </location>
</feature>
<evidence type="ECO:0000256" key="6">
    <source>
        <dbReference type="ARBA" id="ARBA00022989"/>
    </source>
</evidence>
<evidence type="ECO:0000256" key="7">
    <source>
        <dbReference type="ARBA" id="ARBA00023136"/>
    </source>
</evidence>
<dbReference type="InterPro" id="IPR000522">
    <property type="entry name" value="ABC_transptr_permease_BtuC"/>
</dbReference>
<organism evidence="9 10">
    <name type="scientific">Alcaligenes xylosoxydans xylosoxydans</name>
    <name type="common">Achromobacter xylosoxidans</name>
    <dbReference type="NCBI Taxonomy" id="85698"/>
    <lineage>
        <taxon>Bacteria</taxon>
        <taxon>Pseudomonadati</taxon>
        <taxon>Pseudomonadota</taxon>
        <taxon>Betaproteobacteria</taxon>
        <taxon>Burkholderiales</taxon>
        <taxon>Alcaligenaceae</taxon>
        <taxon>Achromobacter</taxon>
    </lineage>
</organism>
<feature type="transmembrane region" description="Helical" evidence="8">
    <location>
        <begin position="110"/>
        <end position="129"/>
    </location>
</feature>
<dbReference type="RefSeq" id="WP_104021652.1">
    <property type="nucleotide sequence ID" value="NZ_CP014060.2"/>
</dbReference>
<evidence type="ECO:0000256" key="5">
    <source>
        <dbReference type="ARBA" id="ARBA00022692"/>
    </source>
</evidence>
<dbReference type="AlphaFoldDB" id="A0A2L0PTT8"/>
<evidence type="ECO:0000256" key="8">
    <source>
        <dbReference type="SAM" id="Phobius"/>
    </source>
</evidence>
<keyword evidence="4" id="KW-1003">Cell membrane</keyword>
<dbReference type="InterPro" id="IPR037294">
    <property type="entry name" value="ABC_BtuC-like"/>
</dbReference>
<feature type="transmembrane region" description="Helical" evidence="8">
    <location>
        <begin position="165"/>
        <end position="185"/>
    </location>
</feature>
<feature type="transmembrane region" description="Helical" evidence="8">
    <location>
        <begin position="321"/>
        <end position="342"/>
    </location>
</feature>
<feature type="transmembrane region" description="Helical" evidence="8">
    <location>
        <begin position="254"/>
        <end position="281"/>
    </location>
</feature>
<dbReference type="GO" id="GO:0022857">
    <property type="term" value="F:transmembrane transporter activity"/>
    <property type="evidence" value="ECO:0007669"/>
    <property type="project" value="InterPro"/>
</dbReference>
<dbReference type="Proteomes" id="UP000060602">
    <property type="component" value="Chromosome"/>
</dbReference>
<dbReference type="PANTHER" id="PTHR30472">
    <property type="entry name" value="FERRIC ENTEROBACTIN TRANSPORT SYSTEM PERMEASE PROTEIN"/>
    <property type="match status" value="1"/>
</dbReference>
<dbReference type="CDD" id="cd06550">
    <property type="entry name" value="TM_ABC_iron-siderophores_like"/>
    <property type="match status" value="1"/>
</dbReference>
<evidence type="ECO:0000256" key="3">
    <source>
        <dbReference type="ARBA" id="ARBA00022448"/>
    </source>
</evidence>
<evidence type="ECO:0000256" key="2">
    <source>
        <dbReference type="ARBA" id="ARBA00007935"/>
    </source>
</evidence>
<dbReference type="GO" id="GO:0033214">
    <property type="term" value="P:siderophore-iron import into cell"/>
    <property type="evidence" value="ECO:0007669"/>
    <property type="project" value="TreeGrafter"/>
</dbReference>
<protein>
    <submittedName>
        <fullName evidence="9">Fe(3+)-siderophore ABC transporter permease</fullName>
    </submittedName>
</protein>
<keyword evidence="5 8" id="KW-0812">Transmembrane</keyword>
<gene>
    <name evidence="9" type="ORF">AL504_17545</name>
</gene>
<feature type="transmembrane region" description="Helical" evidence="8">
    <location>
        <begin position="80"/>
        <end position="98"/>
    </location>
</feature>
<dbReference type="PANTHER" id="PTHR30472:SF24">
    <property type="entry name" value="FERRIC ENTEROBACTIN TRANSPORT SYSTEM PERMEASE PROTEIN FEPG"/>
    <property type="match status" value="1"/>
</dbReference>
<dbReference type="EMBL" id="CP014060">
    <property type="protein sequence ID" value="AUZ18132.1"/>
    <property type="molecule type" value="Genomic_DNA"/>
</dbReference>
<feature type="transmembrane region" description="Helical" evidence="8">
    <location>
        <begin position="135"/>
        <end position="153"/>
    </location>
</feature>
<proteinExistence type="inferred from homology"/>
<keyword evidence="7 8" id="KW-0472">Membrane</keyword>
<evidence type="ECO:0000256" key="1">
    <source>
        <dbReference type="ARBA" id="ARBA00004651"/>
    </source>
</evidence>